<sequence length="1070" mass="114855">MGIRGSSGSGMRTCAERRPVSLRGSRDGRLDALPCHVTSRLFCGSGQIGPFAFDAHGYCEEKAAKGRNVESLFRAVEPRDDVLAGELTESRFAASLEEVVAGTAPDTYADAGHFFAATFPSAGLKSLLNEVLGRIGGGKPDGASVIRLETNLGGGKTHNLIALFHAARGRLDVGHAAEFMDASLLPGEPVDQVGVFVGTSTGAQSFPEVAGVTPRTVWGYLALQIGGAAGYEFVRADDEALTAPGSDAIKRMLGDRPSLLLIDEIARYYHVAKGVRVGETTLASQTTAFLMALMEAVDGLPHAALVITTTGVTDAFGDATSDVLEAINEARSLMARKELVLRPSEEPDLPKILARRLFKQRESGSAAASAAQAYAEAADAAYASGLDLPEGMVGSGWASEVARTYPFHPALIRILDKRLSTIPNFQRTRGALRLLARVVRRLWAQQPDNTYLIHPHHIDLTERVIAEELSSRLERPQFEPVIRADIASQAGAELSHAERVDERMGAPYGRRLAAAVYLYSLTRDVPGVQPPELFGATLVPGDDANLLQKALDGLESACWYLHADVRGYRFSTEASLVKLIQEAESEISVTKARTKATRILTEQFRDSTLKVRRHWDDAKVPDNAEDAWLVVMHWDDFGDPRGVDPHGAIPPKIQELWERTPSGGVREYRNRLVVLAPSLGTHDAMVRAVKTHLALEELSTSADTLNALTPEKRGELKDKAKESALMARVAVCNHVNALYVPTSQGLEAVQLDQVTTSSVWPNQTDAILSRLAAMEKTLRAGDKAIDPAHIKSKLGDLMNRPQPTEELVKAFARRPDLKMVFDRAQLVSLISAGVRNGVWEYQDPDRGDDGWATKEHPGASIRLAADVLLHPPGSAPAPVEQACPLCDTVHPGRGCPDETLNGSSGGGTQLGLQSAKPTVFTAAGAAGSAFAQARSAAADTQRESLVELKIEVDHLGAGAGPELLRLHSIIPPATLGADLTYDVDVVVTLGDGQMHTAKISYVGTPRDYAPLREALKQLLGPRESVLKASVTAAFADPLPLSGDVVERFAQAARDTGPTKCRISMRTESDG</sequence>
<dbReference type="Pfam" id="PF04465">
    <property type="entry name" value="DUF499"/>
    <property type="match status" value="1"/>
</dbReference>
<proteinExistence type="predicted"/>
<dbReference type="AlphaFoldDB" id="A0A5P2AUV0"/>
<evidence type="ECO:0000313" key="1">
    <source>
        <dbReference type="EMBL" id="QES21410.1"/>
    </source>
</evidence>
<protein>
    <submittedName>
        <fullName evidence="1">Uncharacterized protein</fullName>
    </submittedName>
</protein>
<accession>A0A5P2AUV0</accession>
<dbReference type="EMBL" id="CP029194">
    <property type="protein sequence ID" value="QES21410.1"/>
    <property type="molecule type" value="Genomic_DNA"/>
</dbReference>
<organism evidence="1 2">
    <name type="scientific">Streptomyces venezuelae</name>
    <dbReference type="NCBI Taxonomy" id="54571"/>
    <lineage>
        <taxon>Bacteria</taxon>
        <taxon>Bacillati</taxon>
        <taxon>Actinomycetota</taxon>
        <taxon>Actinomycetes</taxon>
        <taxon>Kitasatosporales</taxon>
        <taxon>Streptomycetaceae</taxon>
        <taxon>Streptomyces</taxon>
    </lineage>
</organism>
<gene>
    <name evidence="1" type="ORF">DEJ46_21795</name>
</gene>
<evidence type="ECO:0000313" key="2">
    <source>
        <dbReference type="Proteomes" id="UP000324106"/>
    </source>
</evidence>
<reference evidence="1 2" key="1">
    <citation type="submission" date="2018-05" db="EMBL/GenBank/DDBJ databases">
        <title>Streptomyces venezuelae.</title>
        <authorList>
            <person name="Kim W."/>
            <person name="Lee N."/>
            <person name="Cho B.-K."/>
        </authorList>
    </citation>
    <scope>NUCLEOTIDE SEQUENCE [LARGE SCALE GENOMIC DNA]</scope>
    <source>
        <strain evidence="1 2">ATCC 15068</strain>
    </source>
</reference>
<name>A0A5P2AUV0_STRVZ</name>
<dbReference type="OrthoDB" id="9757917at2"/>
<dbReference type="Proteomes" id="UP000324106">
    <property type="component" value="Chromosome"/>
</dbReference>
<dbReference type="InterPro" id="IPR007555">
    <property type="entry name" value="DUF499"/>
</dbReference>